<gene>
    <name evidence="1" type="ORF">PHYPSEUDO_005723</name>
</gene>
<evidence type="ECO:0008006" key="3">
    <source>
        <dbReference type="Google" id="ProtNLM"/>
    </source>
</evidence>
<dbReference type="CDD" id="cd07067">
    <property type="entry name" value="HP_PGM_like"/>
    <property type="match status" value="1"/>
</dbReference>
<dbReference type="PANTHER" id="PTHR48100">
    <property type="entry name" value="BROAD-SPECIFICITY PHOSPHATASE YOR283W-RELATED"/>
    <property type="match status" value="1"/>
</dbReference>
<evidence type="ECO:0000313" key="2">
    <source>
        <dbReference type="Proteomes" id="UP000694044"/>
    </source>
</evidence>
<dbReference type="PANTHER" id="PTHR48100:SF1">
    <property type="entry name" value="HISTIDINE PHOSPHATASE FAMILY PROTEIN-RELATED"/>
    <property type="match status" value="1"/>
</dbReference>
<reference evidence="1" key="1">
    <citation type="submission" date="2021-02" db="EMBL/GenBank/DDBJ databases">
        <authorList>
            <person name="Palmer J.M."/>
        </authorList>
    </citation>
    <scope>NUCLEOTIDE SEQUENCE</scope>
    <source>
        <strain evidence="1">SCRP734</strain>
    </source>
</reference>
<dbReference type="Pfam" id="PF00300">
    <property type="entry name" value="His_Phos_1"/>
    <property type="match status" value="1"/>
</dbReference>
<protein>
    <recommendedName>
        <fullName evidence="3">Phosphoglycerate mutase-like protein</fullName>
    </recommendedName>
</protein>
<dbReference type="GO" id="GO:0005737">
    <property type="term" value="C:cytoplasm"/>
    <property type="evidence" value="ECO:0007669"/>
    <property type="project" value="TreeGrafter"/>
</dbReference>
<dbReference type="AlphaFoldDB" id="A0A8T1VQP2"/>
<dbReference type="InterPro" id="IPR050275">
    <property type="entry name" value="PGM_Phosphatase"/>
</dbReference>
<accession>A0A8T1VQP2</accession>
<dbReference type="EMBL" id="JAGDFM010000234">
    <property type="protein sequence ID" value="KAG7381724.1"/>
    <property type="molecule type" value="Genomic_DNA"/>
</dbReference>
<dbReference type="OrthoDB" id="496981at2759"/>
<organism evidence="1 2">
    <name type="scientific">Phytophthora pseudosyringae</name>
    <dbReference type="NCBI Taxonomy" id="221518"/>
    <lineage>
        <taxon>Eukaryota</taxon>
        <taxon>Sar</taxon>
        <taxon>Stramenopiles</taxon>
        <taxon>Oomycota</taxon>
        <taxon>Peronosporomycetes</taxon>
        <taxon>Peronosporales</taxon>
        <taxon>Peronosporaceae</taxon>
        <taxon>Phytophthora</taxon>
    </lineage>
</organism>
<dbReference type="GO" id="GO:0016791">
    <property type="term" value="F:phosphatase activity"/>
    <property type="evidence" value="ECO:0007669"/>
    <property type="project" value="TreeGrafter"/>
</dbReference>
<keyword evidence="2" id="KW-1185">Reference proteome</keyword>
<dbReference type="SMART" id="SM00855">
    <property type="entry name" value="PGAM"/>
    <property type="match status" value="1"/>
</dbReference>
<proteinExistence type="predicted"/>
<sequence length="286" mass="33126">MVESSSTNSRLATAIKAVDGFFTRIPQTEESTKSLQLFRQFKLATSSWTEFEWNFEGLTNDGTRNLKVIFFVRHGEGLHNDAIKLYGSVHWYKELVTSEVYRDAELTPFGIQDAQSKGPPSIQAEMERGMPPIERVIVSPISRAIQTAQHFLAKRQVPNAPFVCMEGCREHLGVDTCNNRRSVSELRAKFPDMDFSDEEDALWTTDHRESAEEIQARAKEFLAELFRVIPGRHVAVVTHLDSLRRFALLRWERRLRRVSAKLCRWCWRHFECKERNRSTHLGVRTT</sequence>
<comment type="caution">
    <text evidence="1">The sequence shown here is derived from an EMBL/GenBank/DDBJ whole genome shotgun (WGS) entry which is preliminary data.</text>
</comment>
<dbReference type="InterPro" id="IPR013078">
    <property type="entry name" value="His_Pase_superF_clade-1"/>
</dbReference>
<evidence type="ECO:0000313" key="1">
    <source>
        <dbReference type="EMBL" id="KAG7381724.1"/>
    </source>
</evidence>
<dbReference type="Proteomes" id="UP000694044">
    <property type="component" value="Unassembled WGS sequence"/>
</dbReference>
<name>A0A8T1VQP2_9STRA</name>